<dbReference type="SUPFAM" id="SSF48008">
    <property type="entry name" value="GntR ligand-binding domain-like"/>
    <property type="match status" value="1"/>
</dbReference>
<comment type="caution">
    <text evidence="5">The sequence shown here is derived from an EMBL/GenBank/DDBJ whole genome shotgun (WGS) entry which is preliminary data.</text>
</comment>
<evidence type="ECO:0000256" key="3">
    <source>
        <dbReference type="ARBA" id="ARBA00023163"/>
    </source>
</evidence>
<keyword evidence="3" id="KW-0804">Transcription</keyword>
<dbReference type="EMBL" id="JAKKPZ010000982">
    <property type="protein sequence ID" value="KAI1691187.1"/>
    <property type="molecule type" value="Genomic_DNA"/>
</dbReference>
<keyword evidence="6" id="KW-1185">Reference proteome</keyword>
<dbReference type="GO" id="GO:0003677">
    <property type="term" value="F:DNA binding"/>
    <property type="evidence" value="ECO:0007669"/>
    <property type="project" value="UniProtKB-KW"/>
</dbReference>
<evidence type="ECO:0008006" key="7">
    <source>
        <dbReference type="Google" id="ProtNLM"/>
    </source>
</evidence>
<accession>A0AAD4QV50</accession>
<dbReference type="Proteomes" id="UP001201812">
    <property type="component" value="Unassembled WGS sequence"/>
</dbReference>
<evidence type="ECO:0000256" key="1">
    <source>
        <dbReference type="ARBA" id="ARBA00023015"/>
    </source>
</evidence>
<dbReference type="InterPro" id="IPR008920">
    <property type="entry name" value="TF_FadR/GntR_C"/>
</dbReference>
<evidence type="ECO:0000256" key="2">
    <source>
        <dbReference type="ARBA" id="ARBA00023125"/>
    </source>
</evidence>
<proteinExistence type="predicted"/>
<gene>
    <name evidence="5" type="ORF">DdX_22043</name>
</gene>
<evidence type="ECO:0000313" key="5">
    <source>
        <dbReference type="EMBL" id="KAI1691187.1"/>
    </source>
</evidence>
<keyword evidence="1" id="KW-0805">Transcription regulation</keyword>
<dbReference type="AlphaFoldDB" id="A0AAD4QV50"/>
<name>A0AAD4QV50_9BILA</name>
<sequence length="139" mass="15802">MRMGSRWKWQRSQPSGGPMPTSPRFAKRWRRWIRAPMSMDRSPPTRPSTPRSRVRRATTISCVSPSFSACGWCLRANFTCRGGIPRSTSAMRKKINRDHEAIYAPIETGDANAARRAARQHMVKSVKRYEKLKAAGKAV</sequence>
<feature type="region of interest" description="Disordered" evidence="4">
    <location>
        <begin position="1"/>
        <end position="24"/>
    </location>
</feature>
<protein>
    <recommendedName>
        <fullName evidence="7">FCD domain-containing protein</fullName>
    </recommendedName>
</protein>
<keyword evidence="2" id="KW-0238">DNA-binding</keyword>
<organism evidence="5 6">
    <name type="scientific">Ditylenchus destructor</name>
    <dbReference type="NCBI Taxonomy" id="166010"/>
    <lineage>
        <taxon>Eukaryota</taxon>
        <taxon>Metazoa</taxon>
        <taxon>Ecdysozoa</taxon>
        <taxon>Nematoda</taxon>
        <taxon>Chromadorea</taxon>
        <taxon>Rhabditida</taxon>
        <taxon>Tylenchina</taxon>
        <taxon>Tylenchomorpha</taxon>
        <taxon>Sphaerularioidea</taxon>
        <taxon>Anguinidae</taxon>
        <taxon>Anguininae</taxon>
        <taxon>Ditylenchus</taxon>
    </lineage>
</organism>
<evidence type="ECO:0000313" key="6">
    <source>
        <dbReference type="Proteomes" id="UP001201812"/>
    </source>
</evidence>
<reference evidence="5" key="1">
    <citation type="submission" date="2022-01" db="EMBL/GenBank/DDBJ databases">
        <title>Genome Sequence Resource for Two Populations of Ditylenchus destructor, the Migratory Endoparasitic Phytonematode.</title>
        <authorList>
            <person name="Zhang H."/>
            <person name="Lin R."/>
            <person name="Xie B."/>
        </authorList>
    </citation>
    <scope>NUCLEOTIDE SEQUENCE</scope>
    <source>
        <strain evidence="5">BazhouSP</strain>
    </source>
</reference>
<dbReference type="Gene3D" id="1.20.120.530">
    <property type="entry name" value="GntR ligand-binding domain-like"/>
    <property type="match status" value="1"/>
</dbReference>
<evidence type="ECO:0000256" key="4">
    <source>
        <dbReference type="SAM" id="MobiDB-lite"/>
    </source>
</evidence>